<name>A0ABR1YNV5_9PEZI</name>
<evidence type="ECO:0000256" key="1">
    <source>
        <dbReference type="SAM" id="MobiDB-lite"/>
    </source>
</evidence>
<feature type="region of interest" description="Disordered" evidence="1">
    <location>
        <begin position="79"/>
        <end position="102"/>
    </location>
</feature>
<reference evidence="2 3" key="1">
    <citation type="submission" date="2024-04" db="EMBL/GenBank/DDBJ databases">
        <title>Phyllosticta paracitricarpa is synonymous to the EU quarantine fungus P. citricarpa based on phylogenomic analyses.</title>
        <authorList>
            <consortium name="Lawrence Berkeley National Laboratory"/>
            <person name="Van Ingen-Buijs V.A."/>
            <person name="Van Westerhoven A.C."/>
            <person name="Haridas S."/>
            <person name="Skiadas P."/>
            <person name="Martin F."/>
            <person name="Groenewald J.Z."/>
            <person name="Crous P.W."/>
            <person name="Seidl M.F."/>
        </authorList>
    </citation>
    <scope>NUCLEOTIDE SEQUENCE [LARGE SCALE GENOMIC DNA]</scope>
    <source>
        <strain evidence="2 3">CBS 123374</strain>
    </source>
</reference>
<sequence length="439" mass="47269">MVARHSNPGDRASSHDIRPRVGHPNRHKQSVLAVSHSQSKSSPSITSIHSPRAALRPLAPLAAAHSTGLIFSSLDLDCSNRRSTPQSPTSSAPLVSATQNDLKTSQHHCYTVSTMTTPHGYSHAHGHADAPRITVAPDSLISLFSSSSSSNSNSSSTAAVSESYDAPPSSPPLIATSTTEKWYDQYNQYSQNNQNNQNKTYEQEADQASLRPRRDSLVGNAVVEADLLTTYYRTLNRQIVGEGGGGSAEGEGEAAAPPYGEVVVETRVWQNAEYCTVYVSFFFIAAGYHHPGFHGGLFHRVRPANARTHAQPAFVDLHIGICCSAPGVIDVCGEYAQTYPSTGELMFRIEWRVVGAAYSATCTANASASKTSSSSSSDTVNKKNKNNVDNNDDAGAFILLPVDLEGEILRRVVIVEQFRDGKRVCSAVMNEEPVPVLKV</sequence>
<organism evidence="2 3">
    <name type="scientific">Phyllosticta capitalensis</name>
    <dbReference type="NCBI Taxonomy" id="121624"/>
    <lineage>
        <taxon>Eukaryota</taxon>
        <taxon>Fungi</taxon>
        <taxon>Dikarya</taxon>
        <taxon>Ascomycota</taxon>
        <taxon>Pezizomycotina</taxon>
        <taxon>Dothideomycetes</taxon>
        <taxon>Dothideomycetes incertae sedis</taxon>
        <taxon>Botryosphaeriales</taxon>
        <taxon>Phyllostictaceae</taxon>
        <taxon>Phyllosticta</taxon>
    </lineage>
</organism>
<keyword evidence="3" id="KW-1185">Reference proteome</keyword>
<feature type="region of interest" description="Disordered" evidence="1">
    <location>
        <begin position="146"/>
        <end position="175"/>
    </location>
</feature>
<feature type="compositionally biased region" description="Basic residues" evidence="1">
    <location>
        <begin position="20"/>
        <end position="29"/>
    </location>
</feature>
<proteinExistence type="predicted"/>
<feature type="compositionally biased region" description="Low complexity" evidence="1">
    <location>
        <begin position="35"/>
        <end position="49"/>
    </location>
</feature>
<feature type="compositionally biased region" description="Low complexity" evidence="1">
    <location>
        <begin position="367"/>
        <end position="379"/>
    </location>
</feature>
<accession>A0ABR1YNV5</accession>
<dbReference type="Proteomes" id="UP001492380">
    <property type="component" value="Unassembled WGS sequence"/>
</dbReference>
<dbReference type="EMBL" id="JBBWRZ010000005">
    <property type="protein sequence ID" value="KAK8235144.1"/>
    <property type="molecule type" value="Genomic_DNA"/>
</dbReference>
<gene>
    <name evidence="2" type="ORF">HDK90DRAFT_235346</name>
</gene>
<evidence type="ECO:0000313" key="2">
    <source>
        <dbReference type="EMBL" id="KAK8235144.1"/>
    </source>
</evidence>
<comment type="caution">
    <text evidence="2">The sequence shown here is derived from an EMBL/GenBank/DDBJ whole genome shotgun (WGS) entry which is preliminary data.</text>
</comment>
<feature type="region of interest" description="Disordered" evidence="1">
    <location>
        <begin position="1"/>
        <end position="49"/>
    </location>
</feature>
<protein>
    <submittedName>
        <fullName evidence="2">Uncharacterized protein</fullName>
    </submittedName>
</protein>
<feature type="compositionally biased region" description="Low complexity" evidence="1">
    <location>
        <begin position="146"/>
        <end position="163"/>
    </location>
</feature>
<feature type="region of interest" description="Disordered" evidence="1">
    <location>
        <begin position="190"/>
        <end position="210"/>
    </location>
</feature>
<feature type="region of interest" description="Disordered" evidence="1">
    <location>
        <begin position="367"/>
        <end position="387"/>
    </location>
</feature>
<feature type="compositionally biased region" description="Polar residues" evidence="1">
    <location>
        <begin position="81"/>
        <end position="102"/>
    </location>
</feature>
<evidence type="ECO:0000313" key="3">
    <source>
        <dbReference type="Proteomes" id="UP001492380"/>
    </source>
</evidence>